<sequence length="374" mass="43462">MYAKTQFGRCVKVIRSDNETKFVNTICKDVFKRFGIVHQTSCAYTPQQNGVAERKHRHLLEVTRALRFQADIPINLWGLCVLAAVHIINRLPSSVLQNRSPYERFYNKKPCLSHLKVIECLCYAKVIQEHDKLKPRSKMTVHMGYSMTQKGYILYDLETRQLGVSRYVIFREDIFPFKNNNSGSDNKLFVPWVSEYGMKDMAEVSVTHEETTPEVHNTQSEENRQVEVSVTPDRGTRRSTRDRNPPIWLKDFVLLSVNDTVDYPMSRYVACAHLAPRYQAFIVSISTSTEPKTYYEAITDPRWVEAMKEEVSALQQNNTWEVVSLPEGKKPIGCRWIYKIKYKVDGEVERFKARLVAKGYSQKEGIDYQETFSQ</sequence>
<name>A0ABD2USF5_9SOLN</name>
<evidence type="ECO:0000256" key="3">
    <source>
        <dbReference type="SAM" id="MobiDB-lite"/>
    </source>
</evidence>
<reference evidence="5 6" key="1">
    <citation type="submission" date="2024-05" db="EMBL/GenBank/DDBJ databases">
        <title>De novo assembly of an allotetraploid wild potato.</title>
        <authorList>
            <person name="Hosaka A.J."/>
        </authorList>
    </citation>
    <scope>NUCLEOTIDE SEQUENCE [LARGE SCALE GENOMIC DNA]</scope>
    <source>
        <tissue evidence="5">Young leaves</tissue>
    </source>
</reference>
<keyword evidence="6" id="KW-1185">Reference proteome</keyword>
<dbReference type="GO" id="GO:0046872">
    <property type="term" value="F:metal ion binding"/>
    <property type="evidence" value="ECO:0007669"/>
    <property type="project" value="UniProtKB-KW"/>
</dbReference>
<evidence type="ECO:0000256" key="1">
    <source>
        <dbReference type="ARBA" id="ARBA00022723"/>
    </source>
</evidence>
<feature type="compositionally biased region" description="Basic and acidic residues" evidence="3">
    <location>
        <begin position="207"/>
        <end position="225"/>
    </location>
</feature>
<accession>A0ABD2USF5</accession>
<evidence type="ECO:0000259" key="4">
    <source>
        <dbReference type="PROSITE" id="PS50994"/>
    </source>
</evidence>
<evidence type="ECO:0000313" key="6">
    <source>
        <dbReference type="Proteomes" id="UP001627284"/>
    </source>
</evidence>
<dbReference type="Proteomes" id="UP001627284">
    <property type="component" value="Unassembled WGS sequence"/>
</dbReference>
<gene>
    <name evidence="5" type="ORF">AABB24_008346</name>
</gene>
<dbReference type="GO" id="GO:0016787">
    <property type="term" value="F:hydrolase activity"/>
    <property type="evidence" value="ECO:0007669"/>
    <property type="project" value="UniProtKB-KW"/>
</dbReference>
<dbReference type="InterPro" id="IPR001584">
    <property type="entry name" value="Integrase_cat-core"/>
</dbReference>
<proteinExistence type="predicted"/>
<comment type="caution">
    <text evidence="5">The sequence shown here is derived from an EMBL/GenBank/DDBJ whole genome shotgun (WGS) entry which is preliminary data.</text>
</comment>
<evidence type="ECO:0000313" key="5">
    <source>
        <dbReference type="EMBL" id="KAL3371764.1"/>
    </source>
</evidence>
<dbReference type="PROSITE" id="PS50994">
    <property type="entry name" value="INTEGRASE"/>
    <property type="match status" value="1"/>
</dbReference>
<feature type="domain" description="Integrase catalytic" evidence="4">
    <location>
        <begin position="1"/>
        <end position="109"/>
    </location>
</feature>
<protein>
    <recommendedName>
        <fullName evidence="4">Integrase catalytic domain-containing protein</fullName>
    </recommendedName>
</protein>
<dbReference type="PANTHER" id="PTHR42648:SF31">
    <property type="entry name" value="RNA-DIRECTED DNA POLYMERASE"/>
    <property type="match status" value="1"/>
</dbReference>
<dbReference type="InterPro" id="IPR013103">
    <property type="entry name" value="RVT_2"/>
</dbReference>
<dbReference type="PANTHER" id="PTHR42648">
    <property type="entry name" value="TRANSPOSASE, PUTATIVE-RELATED"/>
    <property type="match status" value="1"/>
</dbReference>
<dbReference type="SUPFAM" id="SSF53098">
    <property type="entry name" value="Ribonuclease H-like"/>
    <property type="match status" value="1"/>
</dbReference>
<dbReference type="AlphaFoldDB" id="A0ABD2USF5"/>
<keyword evidence="1" id="KW-0479">Metal-binding</keyword>
<keyword evidence="2" id="KW-0378">Hydrolase</keyword>
<feature type="region of interest" description="Disordered" evidence="3">
    <location>
        <begin position="207"/>
        <end position="242"/>
    </location>
</feature>
<dbReference type="InterPro" id="IPR036397">
    <property type="entry name" value="RNaseH_sf"/>
</dbReference>
<dbReference type="Pfam" id="PF07727">
    <property type="entry name" value="RVT_2"/>
    <property type="match status" value="1"/>
</dbReference>
<dbReference type="InterPro" id="IPR039537">
    <property type="entry name" value="Retrotran_Ty1/copia-like"/>
</dbReference>
<dbReference type="Pfam" id="PF25597">
    <property type="entry name" value="SH3_retrovirus"/>
    <property type="match status" value="1"/>
</dbReference>
<dbReference type="InterPro" id="IPR057670">
    <property type="entry name" value="SH3_retrovirus"/>
</dbReference>
<dbReference type="EMBL" id="JBJKTR010000004">
    <property type="protein sequence ID" value="KAL3371764.1"/>
    <property type="molecule type" value="Genomic_DNA"/>
</dbReference>
<dbReference type="InterPro" id="IPR012337">
    <property type="entry name" value="RNaseH-like_sf"/>
</dbReference>
<dbReference type="Gene3D" id="3.30.420.10">
    <property type="entry name" value="Ribonuclease H-like superfamily/Ribonuclease H"/>
    <property type="match status" value="1"/>
</dbReference>
<organism evidence="5 6">
    <name type="scientific">Solanum stoloniferum</name>
    <dbReference type="NCBI Taxonomy" id="62892"/>
    <lineage>
        <taxon>Eukaryota</taxon>
        <taxon>Viridiplantae</taxon>
        <taxon>Streptophyta</taxon>
        <taxon>Embryophyta</taxon>
        <taxon>Tracheophyta</taxon>
        <taxon>Spermatophyta</taxon>
        <taxon>Magnoliopsida</taxon>
        <taxon>eudicotyledons</taxon>
        <taxon>Gunneridae</taxon>
        <taxon>Pentapetalae</taxon>
        <taxon>asterids</taxon>
        <taxon>lamiids</taxon>
        <taxon>Solanales</taxon>
        <taxon>Solanaceae</taxon>
        <taxon>Solanoideae</taxon>
        <taxon>Solaneae</taxon>
        <taxon>Solanum</taxon>
    </lineage>
</organism>
<evidence type="ECO:0000256" key="2">
    <source>
        <dbReference type="ARBA" id="ARBA00022801"/>
    </source>
</evidence>